<sequence>MKNFSVHQLQSGQSIRRSKAVYGFCVQHSHQSDQGWRSDSVHTSGQTFIPNINFTLKLNAILMVEFGE</sequence>
<proteinExistence type="predicted"/>
<evidence type="ECO:0000313" key="2">
    <source>
        <dbReference type="Proteomes" id="UP000479000"/>
    </source>
</evidence>
<reference evidence="1 2" key="1">
    <citation type="submission" date="2020-02" db="EMBL/GenBank/DDBJ databases">
        <authorList>
            <person name="Ferguson B K."/>
        </authorList>
    </citation>
    <scope>NUCLEOTIDE SEQUENCE [LARGE SCALE GENOMIC DNA]</scope>
</reference>
<evidence type="ECO:0000313" key="1">
    <source>
        <dbReference type="EMBL" id="CAB0013071.1"/>
    </source>
</evidence>
<protein>
    <submittedName>
        <fullName evidence="1">Uncharacterized protein</fullName>
    </submittedName>
</protein>
<feature type="non-terminal residue" evidence="1">
    <location>
        <position position="68"/>
    </location>
</feature>
<dbReference type="Proteomes" id="UP000479000">
    <property type="component" value="Unassembled WGS sequence"/>
</dbReference>
<dbReference type="EMBL" id="CADCXU010025993">
    <property type="protein sequence ID" value="CAB0013071.1"/>
    <property type="molecule type" value="Genomic_DNA"/>
</dbReference>
<gene>
    <name evidence="1" type="ORF">NTEN_LOCUS17731</name>
</gene>
<keyword evidence="2" id="KW-1185">Reference proteome</keyword>
<organism evidence="1 2">
    <name type="scientific">Nesidiocoris tenuis</name>
    <dbReference type="NCBI Taxonomy" id="355587"/>
    <lineage>
        <taxon>Eukaryota</taxon>
        <taxon>Metazoa</taxon>
        <taxon>Ecdysozoa</taxon>
        <taxon>Arthropoda</taxon>
        <taxon>Hexapoda</taxon>
        <taxon>Insecta</taxon>
        <taxon>Pterygota</taxon>
        <taxon>Neoptera</taxon>
        <taxon>Paraneoptera</taxon>
        <taxon>Hemiptera</taxon>
        <taxon>Heteroptera</taxon>
        <taxon>Panheteroptera</taxon>
        <taxon>Cimicomorpha</taxon>
        <taxon>Miridae</taxon>
        <taxon>Dicyphina</taxon>
        <taxon>Nesidiocoris</taxon>
    </lineage>
</organism>
<name>A0A6H5H652_9HEMI</name>
<dbReference type="AlphaFoldDB" id="A0A6H5H652"/>
<accession>A0A6H5H652</accession>